<dbReference type="SUPFAM" id="SSF47459">
    <property type="entry name" value="HLH, helix-loop-helix DNA-binding domain"/>
    <property type="match status" value="1"/>
</dbReference>
<keyword evidence="8" id="KW-1185">Reference proteome</keyword>
<protein>
    <recommendedName>
        <fullName evidence="6">BHLH domain-containing protein</fullName>
    </recommendedName>
</protein>
<gene>
    <name evidence="7" type="ORF">LSAT_V11C500286700</name>
</gene>
<dbReference type="PANTHER" id="PTHR13935">
    <property type="entry name" value="ACHAETE-SCUTE TRANSCRIPTION FACTOR-RELATED"/>
    <property type="match status" value="1"/>
</dbReference>
<proteinExistence type="predicted"/>
<dbReference type="SMART" id="SM00353">
    <property type="entry name" value="HLH"/>
    <property type="match status" value="1"/>
</dbReference>
<dbReference type="InterPro" id="IPR011598">
    <property type="entry name" value="bHLH_dom"/>
</dbReference>
<keyword evidence="3" id="KW-0238">DNA-binding</keyword>
<evidence type="ECO:0000256" key="5">
    <source>
        <dbReference type="ARBA" id="ARBA00023242"/>
    </source>
</evidence>
<dbReference type="Gene3D" id="4.10.280.10">
    <property type="entry name" value="Helix-loop-helix DNA-binding domain"/>
    <property type="match status" value="1"/>
</dbReference>
<dbReference type="InterPro" id="IPR015660">
    <property type="entry name" value="MASH1/Ascl1a-like"/>
</dbReference>
<reference evidence="7 8" key="1">
    <citation type="journal article" date="2017" name="Nat. Commun.">
        <title>Genome assembly with in vitro proximity ligation data and whole-genome triplication in lettuce.</title>
        <authorList>
            <person name="Reyes-Chin-Wo S."/>
            <person name="Wang Z."/>
            <person name="Yang X."/>
            <person name="Kozik A."/>
            <person name="Arikit S."/>
            <person name="Song C."/>
            <person name="Xia L."/>
            <person name="Froenicke L."/>
            <person name="Lavelle D.O."/>
            <person name="Truco M.J."/>
            <person name="Xia R."/>
            <person name="Zhu S."/>
            <person name="Xu C."/>
            <person name="Xu H."/>
            <person name="Xu X."/>
            <person name="Cox K."/>
            <person name="Korf I."/>
            <person name="Meyers B.C."/>
            <person name="Michelmore R.W."/>
        </authorList>
    </citation>
    <scope>NUCLEOTIDE SEQUENCE [LARGE SCALE GENOMIC DNA]</scope>
    <source>
        <strain evidence="8">cv. Salinas</strain>
        <tissue evidence="7">Seedlings</tissue>
    </source>
</reference>
<dbReference type="GO" id="GO:0000981">
    <property type="term" value="F:DNA-binding transcription factor activity, RNA polymerase II-specific"/>
    <property type="evidence" value="ECO:0000318"/>
    <property type="project" value="GO_Central"/>
</dbReference>
<keyword evidence="5" id="KW-0539">Nucleus</keyword>
<evidence type="ECO:0000256" key="4">
    <source>
        <dbReference type="ARBA" id="ARBA00023163"/>
    </source>
</evidence>
<keyword evidence="4" id="KW-0804">Transcription</keyword>
<comment type="subcellular location">
    <subcellularLocation>
        <location evidence="1">Nucleus</location>
    </subcellularLocation>
</comment>
<dbReference type="GO" id="GO:0000977">
    <property type="term" value="F:RNA polymerase II transcription regulatory region sequence-specific DNA binding"/>
    <property type="evidence" value="ECO:0000318"/>
    <property type="project" value="GO_Central"/>
</dbReference>
<dbReference type="GO" id="GO:0006357">
    <property type="term" value="P:regulation of transcription by RNA polymerase II"/>
    <property type="evidence" value="ECO:0000318"/>
    <property type="project" value="GO_Central"/>
</dbReference>
<organism evidence="7 8">
    <name type="scientific">Lactuca sativa</name>
    <name type="common">Garden lettuce</name>
    <dbReference type="NCBI Taxonomy" id="4236"/>
    <lineage>
        <taxon>Eukaryota</taxon>
        <taxon>Viridiplantae</taxon>
        <taxon>Streptophyta</taxon>
        <taxon>Embryophyta</taxon>
        <taxon>Tracheophyta</taxon>
        <taxon>Spermatophyta</taxon>
        <taxon>Magnoliopsida</taxon>
        <taxon>eudicotyledons</taxon>
        <taxon>Gunneridae</taxon>
        <taxon>Pentapetalae</taxon>
        <taxon>asterids</taxon>
        <taxon>campanulids</taxon>
        <taxon>Asterales</taxon>
        <taxon>Asteraceae</taxon>
        <taxon>Cichorioideae</taxon>
        <taxon>Cichorieae</taxon>
        <taxon>Lactucinae</taxon>
        <taxon>Lactuca</taxon>
    </lineage>
</organism>
<evidence type="ECO:0000313" key="7">
    <source>
        <dbReference type="EMBL" id="KAJ0204176.1"/>
    </source>
</evidence>
<dbReference type="InterPro" id="IPR036638">
    <property type="entry name" value="HLH_DNA-bd_sf"/>
</dbReference>
<feature type="domain" description="BHLH" evidence="6">
    <location>
        <begin position="120"/>
        <end position="173"/>
    </location>
</feature>
<accession>A0A9R1VG95</accession>
<dbReference type="OrthoDB" id="6106870at2759"/>
<dbReference type="PROSITE" id="PS50888">
    <property type="entry name" value="BHLH"/>
    <property type="match status" value="1"/>
</dbReference>
<comment type="caution">
    <text evidence="7">The sequence shown here is derived from an EMBL/GenBank/DDBJ whole genome shotgun (WGS) entry which is preliminary data.</text>
</comment>
<dbReference type="Proteomes" id="UP000235145">
    <property type="component" value="Unassembled WGS sequence"/>
</dbReference>
<name>A0A9R1VG95_LACSA</name>
<evidence type="ECO:0000256" key="3">
    <source>
        <dbReference type="ARBA" id="ARBA00023125"/>
    </source>
</evidence>
<dbReference type="EMBL" id="NBSK02000005">
    <property type="protein sequence ID" value="KAJ0204176.1"/>
    <property type="molecule type" value="Genomic_DNA"/>
</dbReference>
<evidence type="ECO:0000259" key="6">
    <source>
        <dbReference type="PROSITE" id="PS50888"/>
    </source>
</evidence>
<evidence type="ECO:0000313" key="8">
    <source>
        <dbReference type="Proteomes" id="UP000235145"/>
    </source>
</evidence>
<dbReference type="FunFam" id="4.10.280.10:FF:000074">
    <property type="entry name" value="Transcription factor ORG2"/>
    <property type="match status" value="1"/>
</dbReference>
<dbReference type="AlphaFoldDB" id="A0A9R1VG95"/>
<sequence>MKKEFTVPLYIYENPSSSPFHQTFCTQEISLRYRRKKERKMLAVSPSLFSPTYGWPLEDLFAQNLQHDFHDISREVETNSYHSLLDIRRDDQNQYDFAPENSISSQGGVNCSIRDPMKVTKKLNHNANERDRRQKINNLYAFLRSVLPMSSDQKKKVSIPGTVSCALKYLPKLQTEVEALRRKKDKLLSCSSSTNLIRGDHLQIKNQCPKEATIQKICSVVVSVCVLDEKEVVIQLISSNVHMNKNTGIAFLSMVLEYLEEEEDGIFMLNATTSKCLGEERFLNTLYLQVQSDLQIEAEKLKEKICSLYQQSREVLL</sequence>
<dbReference type="GO" id="GO:0010106">
    <property type="term" value="P:cellular response to iron ion starvation"/>
    <property type="evidence" value="ECO:0007669"/>
    <property type="project" value="UniProtKB-ARBA"/>
</dbReference>
<keyword evidence="2" id="KW-0805">Transcription regulation</keyword>
<dbReference type="PANTHER" id="PTHR13935:SF167">
    <property type="entry name" value="ACHAETE-SCUTE TRANSCRIPTION FACTOR-RELATED PROTEIN-RELATED"/>
    <property type="match status" value="1"/>
</dbReference>
<dbReference type="GO" id="GO:0046983">
    <property type="term" value="F:protein dimerization activity"/>
    <property type="evidence" value="ECO:0007669"/>
    <property type="project" value="InterPro"/>
</dbReference>
<evidence type="ECO:0000256" key="1">
    <source>
        <dbReference type="ARBA" id="ARBA00004123"/>
    </source>
</evidence>
<dbReference type="GO" id="GO:0090575">
    <property type="term" value="C:RNA polymerase II transcription regulator complex"/>
    <property type="evidence" value="ECO:0000318"/>
    <property type="project" value="GO_Central"/>
</dbReference>
<evidence type="ECO:0000256" key="2">
    <source>
        <dbReference type="ARBA" id="ARBA00023015"/>
    </source>
</evidence>
<dbReference type="Pfam" id="PF00010">
    <property type="entry name" value="HLH"/>
    <property type="match status" value="1"/>
</dbReference>